<name>A0A0H2WBX8_BURMA</name>
<dbReference type="EMBL" id="CP000011">
    <property type="protein sequence ID" value="AAU46488.1"/>
    <property type="molecule type" value="Genomic_DNA"/>
</dbReference>
<dbReference type="KEGG" id="bma:BMAA1053"/>
<protein>
    <recommendedName>
        <fullName evidence="2">DUF746 domain-containing protein</fullName>
    </recommendedName>
</protein>
<keyword evidence="4" id="KW-1185">Reference proteome</keyword>
<feature type="region of interest" description="Disordered" evidence="1">
    <location>
        <begin position="1"/>
        <end position="25"/>
    </location>
</feature>
<feature type="domain" description="DUF746" evidence="2">
    <location>
        <begin position="100"/>
        <end position="163"/>
    </location>
</feature>
<reference evidence="3 4" key="1">
    <citation type="journal article" date="2004" name="Proc. Natl. Acad. Sci. U.S.A.">
        <title>Structural flexibility in the Burkholderia mallei genome.</title>
        <authorList>
            <person name="Nierman W.C."/>
            <person name="DeShazer D."/>
            <person name="Kim H.S."/>
            <person name="Tettelin H."/>
            <person name="Nelson K.E."/>
            <person name="Feldblyum T."/>
            <person name="Ulrich R.L."/>
            <person name="Ronning C.M."/>
            <person name="Brinkac L.M."/>
            <person name="Daugherty S.C."/>
            <person name="Davidsen T.D."/>
            <person name="Deboy R.T."/>
            <person name="Dimitrov G."/>
            <person name="Dodson R.J."/>
            <person name="Durkin A.S."/>
            <person name="Gwinn M.L."/>
            <person name="Haft D.H."/>
            <person name="Khouri H."/>
            <person name="Kolonay J.F."/>
            <person name="Madupu R."/>
            <person name="Mohammoud Y."/>
            <person name="Nelson W.C."/>
            <person name="Radune D."/>
            <person name="Romero C.M."/>
            <person name="Sarria S."/>
            <person name="Selengut J."/>
            <person name="Shamblin C."/>
            <person name="Sullivan S.A."/>
            <person name="White O."/>
            <person name="Yu Y."/>
            <person name="Zafar N."/>
            <person name="Zhou L."/>
            <person name="Fraser C.M."/>
        </authorList>
    </citation>
    <scope>NUCLEOTIDE SEQUENCE [LARGE SCALE GENOMIC DNA]</scope>
    <source>
        <strain evidence="3 4">ATCC 23344</strain>
    </source>
</reference>
<accession>A0A0H2WBX8</accession>
<dbReference type="Pfam" id="PF05344">
    <property type="entry name" value="DUF746"/>
    <property type="match status" value="2"/>
</dbReference>
<evidence type="ECO:0000313" key="3">
    <source>
        <dbReference type="EMBL" id="AAU46488.1"/>
    </source>
</evidence>
<evidence type="ECO:0000313" key="4">
    <source>
        <dbReference type="Proteomes" id="UP000006693"/>
    </source>
</evidence>
<dbReference type="PATRIC" id="fig|243160.12.peg.4584"/>
<evidence type="ECO:0000256" key="1">
    <source>
        <dbReference type="SAM" id="MobiDB-lite"/>
    </source>
</evidence>
<dbReference type="InterPro" id="IPR008008">
    <property type="entry name" value="DUF746"/>
</dbReference>
<proteinExistence type="predicted"/>
<gene>
    <name evidence="3" type="ordered locus">BMAA1053</name>
</gene>
<dbReference type="AlphaFoldDB" id="A0A0H2WBX8"/>
<dbReference type="GeneID" id="92976295"/>
<dbReference type="Proteomes" id="UP000006693">
    <property type="component" value="Chromosome 2"/>
</dbReference>
<organism evidence="3 4">
    <name type="scientific">Burkholderia mallei (strain ATCC 23344)</name>
    <dbReference type="NCBI Taxonomy" id="243160"/>
    <lineage>
        <taxon>Bacteria</taxon>
        <taxon>Pseudomonadati</taxon>
        <taxon>Pseudomonadota</taxon>
        <taxon>Betaproteobacteria</taxon>
        <taxon>Burkholderiales</taxon>
        <taxon>Burkholderiaceae</taxon>
        <taxon>Burkholderia</taxon>
        <taxon>pseudomallei group</taxon>
    </lineage>
</organism>
<sequence>MALSKGAGQKGQSHTRLPAVGPDTEQDRGLTAFLTAQIAPLLSESHEPRPRCPRCGGGHINSAGFRTRPIGRLPMFECQMCRRYFSRTAGTPLGEKHLKKLDLFVSLLSQPISCLEAGKQMGSLPDDIGERVKVWRAWLLQLDPSGQWERRIRLGGRPTELNPAPLAFDEIGAREDRALTVHLTREFDDVNSLSQQPLACPDCGSRNTRFDECPNGAFPRFMCLHCRRRFTRRRGTPFLNTKMSSLERMRLFIRHLSLPLSVMQAADLVGTSHGMIHKWLRMFIEFADQLEPSGSLSTRIQLGVEPTETTPCPFCGRAGSAWQTERGHWTCAGCGRLFSMRRTVVERNGVLEIVDESMAGDDEFITPQRTIARHDRHDSEYGKRS</sequence>
<feature type="domain" description="DUF746" evidence="2">
    <location>
        <begin position="248"/>
        <end position="311"/>
    </location>
</feature>
<dbReference type="HOGENOM" id="CLU_061744_0_0_4"/>
<evidence type="ECO:0000259" key="2">
    <source>
        <dbReference type="Pfam" id="PF05344"/>
    </source>
</evidence>
<dbReference type="RefSeq" id="WP_004199610.1">
    <property type="nucleotide sequence ID" value="NC_006349.2"/>
</dbReference>
<dbReference type="eggNOG" id="COG3677">
    <property type="taxonomic scope" value="Bacteria"/>
</dbReference>